<evidence type="ECO:0000313" key="16">
    <source>
        <dbReference type="Proteomes" id="UP000284657"/>
    </source>
</evidence>
<dbReference type="InterPro" id="IPR031649">
    <property type="entry name" value="GPHH_dom"/>
</dbReference>
<dbReference type="InterPro" id="IPR043203">
    <property type="entry name" value="VGCC_Ca_Na"/>
</dbReference>
<evidence type="ECO:0000313" key="14">
    <source>
        <dbReference type="EMBL" id="RLN67632.1"/>
    </source>
</evidence>
<dbReference type="Proteomes" id="UP000277300">
    <property type="component" value="Unassembled WGS sequence"/>
</dbReference>
<feature type="domain" description="Ion transport" evidence="11">
    <location>
        <begin position="1"/>
        <end position="71"/>
    </location>
</feature>
<dbReference type="EMBL" id="MBDO02000021">
    <property type="protein sequence ID" value="RLN67632.1"/>
    <property type="molecule type" value="Genomic_DNA"/>
</dbReference>
<keyword evidence="2" id="KW-0813">Transport</keyword>
<keyword evidence="6" id="KW-0406">Ion transport</keyword>
<dbReference type="PANTHER" id="PTHR10037:SF62">
    <property type="entry name" value="SODIUM CHANNEL PROTEIN 60E"/>
    <property type="match status" value="1"/>
</dbReference>
<feature type="compositionally biased region" description="Basic residues" evidence="9">
    <location>
        <begin position="537"/>
        <end position="550"/>
    </location>
</feature>
<name>A0A3F2S116_9STRA</name>
<evidence type="ECO:0000256" key="2">
    <source>
        <dbReference type="ARBA" id="ARBA00022448"/>
    </source>
</evidence>
<dbReference type="InterPro" id="IPR005821">
    <property type="entry name" value="Ion_trans_dom"/>
</dbReference>
<reference evidence="15 16" key="1">
    <citation type="submission" date="2018-07" db="EMBL/GenBank/DDBJ databases">
        <title>Genome sequencing of oomycete isolates from Chile give support for New Zealand origin for Phytophthora kernoviae and make available the first Nothophytophthora sp. genome.</title>
        <authorList>
            <person name="Studholme D.J."/>
            <person name="Sanfuentes E."/>
            <person name="Panda P."/>
            <person name="Hill R."/>
            <person name="Sambles C."/>
            <person name="Grant M."/>
            <person name="Williams N.M."/>
            <person name="Mcdougal R.L."/>
        </authorList>
    </citation>
    <scope>NUCLEOTIDE SEQUENCE [LARGE SCALE GENOMIC DNA]</scope>
    <source>
        <strain evidence="14">Chile6</strain>
        <strain evidence="13">Chile7</strain>
    </source>
</reference>
<evidence type="ECO:0008006" key="17">
    <source>
        <dbReference type="Google" id="ProtNLM"/>
    </source>
</evidence>
<feature type="domain" description="Ion transport" evidence="11">
    <location>
        <begin position="121"/>
        <end position="381"/>
    </location>
</feature>
<evidence type="ECO:0000256" key="8">
    <source>
        <dbReference type="ARBA" id="ARBA00023303"/>
    </source>
</evidence>
<keyword evidence="7 10" id="KW-0472">Membrane</keyword>
<dbReference type="Pfam" id="PF16905">
    <property type="entry name" value="GPHH"/>
    <property type="match status" value="1"/>
</dbReference>
<keyword evidence="8" id="KW-0407">Ion channel</keyword>
<protein>
    <recommendedName>
        <fullName evidence="17">Ion transport domain-containing protein</fullName>
    </recommendedName>
</protein>
<evidence type="ECO:0000256" key="10">
    <source>
        <dbReference type="SAM" id="Phobius"/>
    </source>
</evidence>
<dbReference type="EMBL" id="MBAD02002566">
    <property type="protein sequence ID" value="RLN46571.1"/>
    <property type="molecule type" value="Genomic_DNA"/>
</dbReference>
<dbReference type="Pfam" id="PF00520">
    <property type="entry name" value="Ion_trans"/>
    <property type="match status" value="2"/>
</dbReference>
<evidence type="ECO:0000256" key="5">
    <source>
        <dbReference type="ARBA" id="ARBA00022989"/>
    </source>
</evidence>
<feature type="transmembrane region" description="Helical" evidence="10">
    <location>
        <begin position="151"/>
        <end position="169"/>
    </location>
</feature>
<feature type="transmembrane region" description="Helical" evidence="10">
    <location>
        <begin position="189"/>
        <end position="216"/>
    </location>
</feature>
<comment type="caution">
    <text evidence="14">The sequence shown here is derived from an EMBL/GenBank/DDBJ whole genome shotgun (WGS) entry which is preliminary data.</text>
</comment>
<feature type="transmembrane region" description="Helical" evidence="10">
    <location>
        <begin position="125"/>
        <end position="144"/>
    </location>
</feature>
<feature type="transmembrane region" description="Helical" evidence="10">
    <location>
        <begin position="40"/>
        <end position="64"/>
    </location>
</feature>
<evidence type="ECO:0000259" key="12">
    <source>
        <dbReference type="Pfam" id="PF16905"/>
    </source>
</evidence>
<dbReference type="Proteomes" id="UP000284657">
    <property type="component" value="Unassembled WGS sequence"/>
</dbReference>
<dbReference type="GO" id="GO:0001518">
    <property type="term" value="C:voltage-gated sodium channel complex"/>
    <property type="evidence" value="ECO:0007669"/>
    <property type="project" value="TreeGrafter"/>
</dbReference>
<dbReference type="AlphaFoldDB" id="A0A3F2S116"/>
<dbReference type="InterPro" id="IPR027359">
    <property type="entry name" value="Volt_channel_dom_sf"/>
</dbReference>
<keyword evidence="5 10" id="KW-1133">Transmembrane helix</keyword>
<sequence>MAMLTFFEISTTEGWADVMIAAIDTNGIGMQPIRDNNMNWALFFVVFIMVGSFFVVNLFVGVIIDNFNRMKAVLGGDFMLTPEQKKWLEAQKAASRVGPVRIMKPPQHPLRRLLFYAVNSKRFEWFITICIIVNTLLMAAQYFGQSTLQAYIINVVNEFFAAVFALEAAMKLTAFGMEYFEDQWNQFDFFVVVGTLLSIIVELFTSASIRSLAMTVRVFRVTRILRLVRASKSIRQILLTLYIAAPGLSNITSILFLMLFIYATMGVQLFAKVMLHNSINTHANFQNFGRAFLFLLRAATGEAWNYCMHDLATPIPGCVDDPPYDPNMCGFNDFDGCIPLNGCGTPVSFLFFCSFTLLVTYVMLNLTIAVILEGFSLSHEDEDPLFDPELLQEFQVKWADIDPKATEFVKVDQMLHLVNILKPPLGRFGLPFGMIYFLKYMCQLKIPLYEGEYVHFRDVLIAMTREMVKGLTRDLGTISAMSSDQDSGSAGGLVSKRRIEFFAHQYFGVCRIQRQVANWLQVKRQLEKKAIEEYKNKIKKPSGRPKKQRNSRVFTTG</sequence>
<evidence type="ECO:0000313" key="15">
    <source>
        <dbReference type="Proteomes" id="UP000277300"/>
    </source>
</evidence>
<dbReference type="OrthoDB" id="431720at2759"/>
<proteinExistence type="predicted"/>
<evidence type="ECO:0000256" key="7">
    <source>
        <dbReference type="ARBA" id="ARBA00023136"/>
    </source>
</evidence>
<feature type="domain" description="Voltage-dependent L-type calcium channel IQ-associated" evidence="12">
    <location>
        <begin position="393"/>
        <end position="447"/>
    </location>
</feature>
<dbReference type="GO" id="GO:0022843">
    <property type="term" value="F:voltage-gated monoatomic cation channel activity"/>
    <property type="evidence" value="ECO:0007669"/>
    <property type="project" value="UniProtKB-ARBA"/>
</dbReference>
<dbReference type="Gene3D" id="1.20.120.350">
    <property type="entry name" value="Voltage-gated potassium channels. Chain C"/>
    <property type="match status" value="1"/>
</dbReference>
<dbReference type="Gene3D" id="1.10.287.70">
    <property type="match status" value="2"/>
</dbReference>
<feature type="region of interest" description="Disordered" evidence="9">
    <location>
        <begin position="536"/>
        <end position="557"/>
    </location>
</feature>
<evidence type="ECO:0000256" key="3">
    <source>
        <dbReference type="ARBA" id="ARBA00022692"/>
    </source>
</evidence>
<comment type="subcellular location">
    <subcellularLocation>
        <location evidence="1">Membrane</location>
        <topology evidence="1">Multi-pass membrane protein</topology>
    </subcellularLocation>
</comment>
<feature type="transmembrane region" description="Helical" evidence="10">
    <location>
        <begin position="237"/>
        <end position="263"/>
    </location>
</feature>
<accession>A0A3F2S116</accession>
<evidence type="ECO:0000313" key="13">
    <source>
        <dbReference type="EMBL" id="RLN46571.1"/>
    </source>
</evidence>
<dbReference type="GO" id="GO:0005248">
    <property type="term" value="F:voltage-gated sodium channel activity"/>
    <property type="evidence" value="ECO:0007669"/>
    <property type="project" value="TreeGrafter"/>
</dbReference>
<evidence type="ECO:0000259" key="11">
    <source>
        <dbReference type="Pfam" id="PF00520"/>
    </source>
</evidence>
<dbReference type="SUPFAM" id="SSF81324">
    <property type="entry name" value="Voltage-gated potassium channels"/>
    <property type="match status" value="2"/>
</dbReference>
<organism evidence="14 15">
    <name type="scientific">Phytophthora kernoviae</name>
    <dbReference type="NCBI Taxonomy" id="325452"/>
    <lineage>
        <taxon>Eukaryota</taxon>
        <taxon>Sar</taxon>
        <taxon>Stramenopiles</taxon>
        <taxon>Oomycota</taxon>
        <taxon>Peronosporomycetes</taxon>
        <taxon>Peronosporales</taxon>
        <taxon>Peronosporaceae</taxon>
        <taxon>Phytophthora</taxon>
    </lineage>
</organism>
<gene>
    <name evidence="13" type="ORF">BBJ29_009304</name>
    <name evidence="14" type="ORF">BBP00_00001530</name>
</gene>
<dbReference type="PANTHER" id="PTHR10037">
    <property type="entry name" value="VOLTAGE-GATED CATION CHANNEL CALCIUM AND SODIUM"/>
    <property type="match status" value="1"/>
</dbReference>
<evidence type="ECO:0000256" key="1">
    <source>
        <dbReference type="ARBA" id="ARBA00004141"/>
    </source>
</evidence>
<keyword evidence="3 10" id="KW-0812">Transmembrane</keyword>
<evidence type="ECO:0000256" key="4">
    <source>
        <dbReference type="ARBA" id="ARBA00022737"/>
    </source>
</evidence>
<evidence type="ECO:0000256" key="9">
    <source>
        <dbReference type="SAM" id="MobiDB-lite"/>
    </source>
</evidence>
<evidence type="ECO:0000256" key="6">
    <source>
        <dbReference type="ARBA" id="ARBA00023065"/>
    </source>
</evidence>
<dbReference type="Gene3D" id="1.10.238.10">
    <property type="entry name" value="EF-hand"/>
    <property type="match status" value="1"/>
</dbReference>
<keyword evidence="4" id="KW-0677">Repeat</keyword>